<protein>
    <submittedName>
        <fullName evidence="2">Uncharacterized protein</fullName>
    </submittedName>
</protein>
<comment type="caution">
    <text evidence="2">The sequence shown here is derived from an EMBL/GenBank/DDBJ whole genome shotgun (WGS) entry which is preliminary data.</text>
</comment>
<feature type="region of interest" description="Disordered" evidence="1">
    <location>
        <begin position="586"/>
        <end position="645"/>
    </location>
</feature>
<proteinExistence type="predicted"/>
<evidence type="ECO:0000256" key="1">
    <source>
        <dbReference type="SAM" id="MobiDB-lite"/>
    </source>
</evidence>
<feature type="compositionally biased region" description="Low complexity" evidence="1">
    <location>
        <begin position="744"/>
        <end position="761"/>
    </location>
</feature>
<gene>
    <name evidence="2" type="ORF">FJZ00_02665</name>
</gene>
<dbReference type="AlphaFoldDB" id="A0A937X136"/>
<evidence type="ECO:0000313" key="2">
    <source>
        <dbReference type="EMBL" id="MBM3274029.1"/>
    </source>
</evidence>
<sequence length="782" mass="82658">MAKKQPVFQEVASDSRLYLSDFQRFAATEGAVVTFKFGKELYHVDQNQLTLSYLAADSAPVDPLLAFRDLHGFPYFEKGDLKEMPGGVAGGEPPYFRVERQKGGVGQLQLYSWSGMVAELTRIVGRDASERPETTLRGLLVYRGGVPPEYLEVASRSQEDDETFGQALIRLDFAQPRDLLFAALGGSRLFNPTCHMANAIGRNLLDQGAITAGDLAAALKEQVKSGKSLATILHKQGACTGESISKAFEAVKGETIFLPPTDKMGEMLVRSGTVSRTELMSGVFKVQGTDQTIAEFLVDEDLCSEADIAKAEAWHDAKMRLRTTGKVRVGQILLEDGAVTAANLEKALLIQIERPDPLGEILIAEGLASPEAVIEALLEQETRLNELVAAAVAGADTSIEELPLFDVPPNTLKGGKVKKKKAESLEDGPQSDSDAEAPAGLGKLTAFFKRGPKGEKAERGEKADKAKHKASRDDDEDNFAGGEDDADDEEGAARRAAFDASGKAAAGAGKAARRDEIERLGKRRRPGADEDEAADGDEADRPKPKLQWKPLVGAAVIIAAVSGLAYAVVTQTQPGGFLAQKPKAAAAAASPSPSVDPFEGMSKEDRDTAELEAQIEQAKQGGGLVPQGSLRDQAAQSGQLREGDKTSMSHLSNAELAKIAKKNPGFVTAEDVEGRGGRIGETLEKAAKTDKNIAMAVKAAKITSGAQLLNKELNAQDGEINPEMAKIEEADAANGPRRAVPGVSRAQAAAQAQSGAAASFRSADEGATGGAGETSGQFAKAA</sequence>
<feature type="region of interest" description="Disordered" evidence="1">
    <location>
        <begin position="405"/>
        <end position="548"/>
    </location>
</feature>
<name>A0A937X136_9BACT</name>
<feature type="non-terminal residue" evidence="2">
    <location>
        <position position="782"/>
    </location>
</feature>
<feature type="compositionally biased region" description="Acidic residues" evidence="1">
    <location>
        <begin position="473"/>
        <end position="490"/>
    </location>
</feature>
<feature type="region of interest" description="Disordered" evidence="1">
    <location>
        <begin position="731"/>
        <end position="782"/>
    </location>
</feature>
<dbReference type="InterPro" id="IPR037257">
    <property type="entry name" value="T2SS_E_N_sf"/>
</dbReference>
<organism evidence="2 3">
    <name type="scientific">Candidatus Tanganyikabacteria bacterium</name>
    <dbReference type="NCBI Taxonomy" id="2961651"/>
    <lineage>
        <taxon>Bacteria</taxon>
        <taxon>Bacillati</taxon>
        <taxon>Candidatus Sericytochromatia</taxon>
        <taxon>Candidatus Tanganyikabacteria</taxon>
    </lineage>
</organism>
<dbReference type="Proteomes" id="UP000703893">
    <property type="component" value="Unassembled WGS sequence"/>
</dbReference>
<dbReference type="EMBL" id="VGJX01000103">
    <property type="protein sequence ID" value="MBM3274029.1"/>
    <property type="molecule type" value="Genomic_DNA"/>
</dbReference>
<feature type="compositionally biased region" description="Basic and acidic residues" evidence="1">
    <location>
        <begin position="452"/>
        <end position="464"/>
    </location>
</feature>
<accession>A0A937X136</accession>
<feature type="compositionally biased region" description="Low complexity" evidence="1">
    <location>
        <begin position="498"/>
        <end position="510"/>
    </location>
</feature>
<evidence type="ECO:0000313" key="3">
    <source>
        <dbReference type="Proteomes" id="UP000703893"/>
    </source>
</evidence>
<feature type="compositionally biased region" description="Acidic residues" evidence="1">
    <location>
        <begin position="529"/>
        <end position="538"/>
    </location>
</feature>
<reference evidence="2 3" key="1">
    <citation type="submission" date="2019-03" db="EMBL/GenBank/DDBJ databases">
        <title>Lake Tanganyika Metagenome-Assembled Genomes (MAGs).</title>
        <authorList>
            <person name="Tran P."/>
        </authorList>
    </citation>
    <scope>NUCLEOTIDE SEQUENCE [LARGE SCALE GENOMIC DNA]</scope>
    <source>
        <strain evidence="2">K_DeepCast_65m_m2_236</strain>
    </source>
</reference>
<dbReference type="SUPFAM" id="SSF160246">
    <property type="entry name" value="EspE N-terminal domain-like"/>
    <property type="match status" value="2"/>
</dbReference>